<dbReference type="PANTHER" id="PTHR33588">
    <property type="entry name" value="CILIA- AND FLAGELLA-ASSOCIATED PROTEIN 299"/>
    <property type="match status" value="1"/>
</dbReference>
<evidence type="ECO:0000256" key="2">
    <source>
        <dbReference type="ARBA" id="ARBA00004123"/>
    </source>
</evidence>
<gene>
    <name evidence="7" type="ORF">BYL167_LOCUS34511</name>
    <name evidence="8" type="ORF">BYL167_LOCUS36413</name>
    <name evidence="11" type="ORF">GIL414_LOCUS55367</name>
    <name evidence="9" type="ORF">SMN809_LOCUS36680</name>
    <name evidence="10" type="ORF">SMN809_LOCUS52840</name>
</gene>
<keyword evidence="5" id="KW-0963">Cytoplasm</keyword>
<dbReference type="AlphaFoldDB" id="A0A8S2Y6H9"/>
<dbReference type="Proteomes" id="UP000676336">
    <property type="component" value="Unassembled WGS sequence"/>
</dbReference>
<reference evidence="9" key="1">
    <citation type="submission" date="2021-02" db="EMBL/GenBank/DDBJ databases">
        <authorList>
            <person name="Nowell W R."/>
        </authorList>
    </citation>
    <scope>NUCLEOTIDE SEQUENCE</scope>
</reference>
<dbReference type="Proteomes" id="UP000681967">
    <property type="component" value="Unassembled WGS sequence"/>
</dbReference>
<proteinExistence type="predicted"/>
<accession>A0A8S2Y6H9</accession>
<evidence type="ECO:0000313" key="9">
    <source>
        <dbReference type="EMBL" id="CAF4542440.1"/>
    </source>
</evidence>
<dbReference type="PANTHER" id="PTHR33588:SF1">
    <property type="entry name" value="CILIA- AND FLAGELLA-ASSOCIATED PROTEIN 299"/>
    <property type="match status" value="1"/>
</dbReference>
<dbReference type="Proteomes" id="UP000681720">
    <property type="component" value="Unassembled WGS sequence"/>
</dbReference>
<evidence type="ECO:0000313" key="11">
    <source>
        <dbReference type="EMBL" id="CAF4969933.1"/>
    </source>
</evidence>
<dbReference type="GO" id="GO:0005634">
    <property type="term" value="C:nucleus"/>
    <property type="evidence" value="ECO:0007669"/>
    <property type="project" value="UniProtKB-SubCell"/>
</dbReference>
<dbReference type="EMBL" id="CAJOBH010070090">
    <property type="protein sequence ID" value="CAF4467745.1"/>
    <property type="molecule type" value="Genomic_DNA"/>
</dbReference>
<evidence type="ECO:0000313" key="12">
    <source>
        <dbReference type="Proteomes" id="UP000676336"/>
    </source>
</evidence>
<feature type="non-terminal residue" evidence="9">
    <location>
        <position position="1"/>
    </location>
</feature>
<evidence type="ECO:0000313" key="8">
    <source>
        <dbReference type="EMBL" id="CAF4509844.1"/>
    </source>
</evidence>
<evidence type="ECO:0000256" key="3">
    <source>
        <dbReference type="ARBA" id="ARBA00004496"/>
    </source>
</evidence>
<dbReference type="Pfam" id="PF14713">
    <property type="entry name" value="DUF4464"/>
    <property type="match status" value="1"/>
</dbReference>
<dbReference type="EMBL" id="CAJOBJ010196383">
    <property type="protein sequence ID" value="CAF4969933.1"/>
    <property type="molecule type" value="Genomic_DNA"/>
</dbReference>
<evidence type="ECO:0000256" key="6">
    <source>
        <dbReference type="ARBA" id="ARBA00023242"/>
    </source>
</evidence>
<comment type="function">
    <text evidence="1">May be involved in spermatogenesis.</text>
</comment>
<name>A0A8S2Y6H9_9BILA</name>
<comment type="caution">
    <text evidence="9">The sequence shown here is derived from an EMBL/GenBank/DDBJ whole genome shotgun (WGS) entry which is preliminary data.</text>
</comment>
<dbReference type="EMBL" id="CAJOBH010079411">
    <property type="protein sequence ID" value="CAF4509844.1"/>
    <property type="molecule type" value="Genomic_DNA"/>
</dbReference>
<dbReference type="EMBL" id="CAJOBI010180320">
    <property type="protein sequence ID" value="CAF4923682.1"/>
    <property type="molecule type" value="Genomic_DNA"/>
</dbReference>
<evidence type="ECO:0000313" key="7">
    <source>
        <dbReference type="EMBL" id="CAF4467745.1"/>
    </source>
</evidence>
<sequence>LDSQVTRLDLSYLEDEELARQLVELGYRGSGEVIKREEFYSRKAAAEQLLLSRRIQAP</sequence>
<evidence type="ECO:0000256" key="5">
    <source>
        <dbReference type="ARBA" id="ARBA00022490"/>
    </source>
</evidence>
<dbReference type="InterPro" id="IPR027887">
    <property type="entry name" value="DUF4464"/>
</dbReference>
<dbReference type="GO" id="GO:0005737">
    <property type="term" value="C:cytoplasm"/>
    <property type="evidence" value="ECO:0007669"/>
    <property type="project" value="UniProtKB-SubCell"/>
</dbReference>
<evidence type="ECO:0000256" key="1">
    <source>
        <dbReference type="ARBA" id="ARBA00003056"/>
    </source>
</evidence>
<dbReference type="EMBL" id="CAJOBI010091047">
    <property type="protein sequence ID" value="CAF4542440.1"/>
    <property type="molecule type" value="Genomic_DNA"/>
</dbReference>
<keyword evidence="6" id="KW-0539">Nucleus</keyword>
<evidence type="ECO:0000256" key="4">
    <source>
        <dbReference type="ARBA" id="ARBA00021436"/>
    </source>
</evidence>
<comment type="subcellular location">
    <subcellularLocation>
        <location evidence="3">Cytoplasm</location>
    </subcellularLocation>
    <subcellularLocation>
        <location evidence="2">Nucleus</location>
    </subcellularLocation>
</comment>
<evidence type="ECO:0000313" key="10">
    <source>
        <dbReference type="EMBL" id="CAF4923682.1"/>
    </source>
</evidence>
<protein>
    <recommendedName>
        <fullName evidence="4">Cilia- and flagella-associated protein 299</fullName>
    </recommendedName>
</protein>
<organism evidence="9 12">
    <name type="scientific">Rotaria magnacalcarata</name>
    <dbReference type="NCBI Taxonomy" id="392030"/>
    <lineage>
        <taxon>Eukaryota</taxon>
        <taxon>Metazoa</taxon>
        <taxon>Spiralia</taxon>
        <taxon>Gnathifera</taxon>
        <taxon>Rotifera</taxon>
        <taxon>Eurotatoria</taxon>
        <taxon>Bdelloidea</taxon>
        <taxon>Philodinida</taxon>
        <taxon>Philodinidae</taxon>
        <taxon>Rotaria</taxon>
    </lineage>
</organism>